<evidence type="ECO:0000256" key="5">
    <source>
        <dbReference type="ARBA" id="ARBA00022884"/>
    </source>
</evidence>
<dbReference type="RefSeq" id="WP_042692538.1">
    <property type="nucleotide sequence ID" value="NZ_CP007264.1"/>
</dbReference>
<accession>W8PNJ0</accession>
<dbReference type="EMBL" id="CP007264">
    <property type="protein sequence ID" value="AHL23629.1"/>
    <property type="molecule type" value="Genomic_DNA"/>
</dbReference>
<evidence type="ECO:0000313" key="7">
    <source>
        <dbReference type="EMBL" id="AHL23629.1"/>
    </source>
</evidence>
<dbReference type="OrthoDB" id="7619at2157"/>
<sequence>MKLPRDVSGLELIKALQKLDYKPVRQKGSHVVLVNDSGKMVVVPLHKRLKTGLLKAIMREVGITTAELLELLDDP</sequence>
<dbReference type="eggNOG" id="arCOG03086">
    <property type="taxonomic scope" value="Archaea"/>
</dbReference>
<keyword evidence="4" id="KW-0378">Hydrolase</keyword>
<keyword evidence="1" id="KW-1277">Toxin-antitoxin system</keyword>
<name>W8PNJ0_9EURY</name>
<organism evidence="7 8">
    <name type="scientific">Thermococcus nautili</name>
    <dbReference type="NCBI Taxonomy" id="195522"/>
    <lineage>
        <taxon>Archaea</taxon>
        <taxon>Methanobacteriati</taxon>
        <taxon>Methanobacteriota</taxon>
        <taxon>Thermococci</taxon>
        <taxon>Thermococcales</taxon>
        <taxon>Thermococcaceae</taxon>
        <taxon>Thermococcus</taxon>
    </lineage>
</organism>
<evidence type="ECO:0000256" key="3">
    <source>
        <dbReference type="ARBA" id="ARBA00022759"/>
    </source>
</evidence>
<evidence type="ECO:0000256" key="6">
    <source>
        <dbReference type="ARBA" id="ARBA00023016"/>
    </source>
</evidence>
<keyword evidence="2" id="KW-0540">Nuclease</keyword>
<dbReference type="HOGENOM" id="CLU_164851_6_2_2"/>
<keyword evidence="6" id="KW-0346">Stress response</keyword>
<reference evidence="7 8" key="1">
    <citation type="submission" date="2014-02" db="EMBL/GenBank/DDBJ databases">
        <title>Genome Sequence of an Hyperthermophilic Archaeon, Thermococcus nautili 30-1, producing viral vesicles.</title>
        <authorList>
            <person name="Oberto J."/>
            <person name="Gaudin M."/>
            <person name="Cossu M."/>
            <person name="Gorlas A."/>
            <person name="Slesarev A."/>
            <person name="Marguet E."/>
            <person name="Forterre P."/>
        </authorList>
    </citation>
    <scope>NUCLEOTIDE SEQUENCE [LARGE SCALE GENOMIC DNA]</scope>
    <source>
        <strain evidence="7 8">30-1</strain>
    </source>
</reference>
<dbReference type="Proteomes" id="UP000019434">
    <property type="component" value="Chromosome"/>
</dbReference>
<proteinExistence type="predicted"/>
<dbReference type="SUPFAM" id="SSF54786">
    <property type="entry name" value="YcfA/nrd intein domain"/>
    <property type="match status" value="1"/>
</dbReference>
<dbReference type="GO" id="GO:0016787">
    <property type="term" value="F:hydrolase activity"/>
    <property type="evidence" value="ECO:0007669"/>
    <property type="project" value="UniProtKB-KW"/>
</dbReference>
<dbReference type="GeneID" id="82170287"/>
<dbReference type="InterPro" id="IPR012933">
    <property type="entry name" value="HicA_mRNA_interferase"/>
</dbReference>
<gene>
    <name evidence="7" type="ORF">BD01_2031</name>
</gene>
<dbReference type="GO" id="GO:0003729">
    <property type="term" value="F:mRNA binding"/>
    <property type="evidence" value="ECO:0007669"/>
    <property type="project" value="InterPro"/>
</dbReference>
<keyword evidence="8" id="KW-1185">Reference proteome</keyword>
<protein>
    <recommendedName>
        <fullName evidence="9">Periplasmic or secreted lipoprotein</fullName>
    </recommendedName>
</protein>
<dbReference type="AlphaFoldDB" id="W8PNJ0"/>
<dbReference type="KEGG" id="tnu:BD01_2031"/>
<dbReference type="STRING" id="195522.BD01_2031"/>
<dbReference type="Gene3D" id="3.30.920.30">
    <property type="entry name" value="Hypothetical protein"/>
    <property type="match status" value="1"/>
</dbReference>
<evidence type="ECO:0000313" key="8">
    <source>
        <dbReference type="Proteomes" id="UP000019434"/>
    </source>
</evidence>
<dbReference type="InterPro" id="IPR038570">
    <property type="entry name" value="HicA_sf"/>
</dbReference>
<evidence type="ECO:0000256" key="2">
    <source>
        <dbReference type="ARBA" id="ARBA00022722"/>
    </source>
</evidence>
<evidence type="ECO:0008006" key="9">
    <source>
        <dbReference type="Google" id="ProtNLM"/>
    </source>
</evidence>
<dbReference type="Pfam" id="PF07927">
    <property type="entry name" value="HicA_toxin"/>
    <property type="match status" value="1"/>
</dbReference>
<evidence type="ECO:0000256" key="4">
    <source>
        <dbReference type="ARBA" id="ARBA00022801"/>
    </source>
</evidence>
<dbReference type="GO" id="GO:0004519">
    <property type="term" value="F:endonuclease activity"/>
    <property type="evidence" value="ECO:0007669"/>
    <property type="project" value="UniProtKB-KW"/>
</dbReference>
<keyword evidence="3" id="KW-0255">Endonuclease</keyword>
<evidence type="ECO:0000256" key="1">
    <source>
        <dbReference type="ARBA" id="ARBA00022649"/>
    </source>
</evidence>
<keyword evidence="5" id="KW-0694">RNA-binding</keyword>